<evidence type="ECO:0000313" key="2">
    <source>
        <dbReference type="Proteomes" id="UP001216907"/>
    </source>
</evidence>
<name>A0ABT6FLU1_9BACT</name>
<dbReference type="EMBL" id="JARRAG010000009">
    <property type="protein sequence ID" value="MDG3008527.1"/>
    <property type="molecule type" value="Genomic_DNA"/>
</dbReference>
<dbReference type="Proteomes" id="UP001216907">
    <property type="component" value="Unassembled WGS sequence"/>
</dbReference>
<organism evidence="1 2">
    <name type="scientific">Paludisphaera mucosa</name>
    <dbReference type="NCBI Taxonomy" id="3030827"/>
    <lineage>
        <taxon>Bacteria</taxon>
        <taxon>Pseudomonadati</taxon>
        <taxon>Planctomycetota</taxon>
        <taxon>Planctomycetia</taxon>
        <taxon>Isosphaerales</taxon>
        <taxon>Isosphaeraceae</taxon>
        <taxon>Paludisphaera</taxon>
    </lineage>
</organism>
<sequence>MSTLDEKSLRRPEFTQGFDIRLGDGRQWTFPIANRAFYPEIAPEGGFRVKAAAPYGDDFQRKLERLTLSEEDTPAANEERFDLRLTLAAELLCRNYALDNAALAVLLPFRVNAENGLANPEMWSEVNYVLQGHAPKARTVG</sequence>
<evidence type="ECO:0000313" key="1">
    <source>
        <dbReference type="EMBL" id="MDG3008527.1"/>
    </source>
</evidence>
<accession>A0ABT6FLU1</accession>
<keyword evidence="2" id="KW-1185">Reference proteome</keyword>
<gene>
    <name evidence="1" type="ORF">PZE19_32580</name>
</gene>
<reference evidence="1 2" key="1">
    <citation type="submission" date="2023-03" db="EMBL/GenBank/DDBJ databases">
        <title>Paludisphaera mucosa sp. nov. a novel planctomycete from northern fen.</title>
        <authorList>
            <person name="Ivanova A."/>
        </authorList>
    </citation>
    <scope>NUCLEOTIDE SEQUENCE [LARGE SCALE GENOMIC DNA]</scope>
    <source>
        <strain evidence="1 2">Pla2</strain>
    </source>
</reference>
<dbReference type="RefSeq" id="WP_277864846.1">
    <property type="nucleotide sequence ID" value="NZ_JARRAG010000009.1"/>
</dbReference>
<protein>
    <submittedName>
        <fullName evidence="1">Uncharacterized protein</fullName>
    </submittedName>
</protein>
<comment type="caution">
    <text evidence="1">The sequence shown here is derived from an EMBL/GenBank/DDBJ whole genome shotgun (WGS) entry which is preliminary data.</text>
</comment>
<proteinExistence type="predicted"/>